<feature type="binding site" evidence="3">
    <location>
        <position position="181"/>
    </location>
    <ligand>
        <name>biotin</name>
        <dbReference type="ChEBI" id="CHEBI:57586"/>
    </ligand>
</feature>
<feature type="domain" description="BPL/LPL catalytic" evidence="4">
    <location>
        <begin position="72"/>
        <end position="254"/>
    </location>
</feature>
<comment type="catalytic activity">
    <reaction evidence="3">
        <text>biotin + L-lysyl-[protein] + ATP = N(6)-biotinyl-L-lysyl-[protein] + AMP + diphosphate + H(+)</text>
        <dbReference type="Rhea" id="RHEA:11756"/>
        <dbReference type="Rhea" id="RHEA-COMP:9752"/>
        <dbReference type="Rhea" id="RHEA-COMP:10505"/>
        <dbReference type="ChEBI" id="CHEBI:15378"/>
        <dbReference type="ChEBI" id="CHEBI:29969"/>
        <dbReference type="ChEBI" id="CHEBI:30616"/>
        <dbReference type="ChEBI" id="CHEBI:33019"/>
        <dbReference type="ChEBI" id="CHEBI:57586"/>
        <dbReference type="ChEBI" id="CHEBI:83144"/>
        <dbReference type="ChEBI" id="CHEBI:456215"/>
        <dbReference type="EC" id="6.3.4.15"/>
    </reaction>
</comment>
<organism evidence="5 6">
    <name type="scientific">Catenisphaera adipataccumulans</name>
    <dbReference type="NCBI Taxonomy" id="700500"/>
    <lineage>
        <taxon>Bacteria</taxon>
        <taxon>Bacillati</taxon>
        <taxon>Bacillota</taxon>
        <taxon>Erysipelotrichia</taxon>
        <taxon>Erysipelotrichales</taxon>
        <taxon>Erysipelotrichaceae</taxon>
        <taxon>Catenisphaera</taxon>
    </lineage>
</organism>
<evidence type="ECO:0000313" key="5">
    <source>
        <dbReference type="EMBL" id="MBB5183574.1"/>
    </source>
</evidence>
<evidence type="ECO:0000313" key="6">
    <source>
        <dbReference type="Proteomes" id="UP000539953"/>
    </source>
</evidence>
<keyword evidence="3" id="KW-0547">Nucleotide-binding</keyword>
<dbReference type="RefSeq" id="WP_183328873.1">
    <property type="nucleotide sequence ID" value="NZ_JACHHK010000006.1"/>
</dbReference>
<comment type="caution">
    <text evidence="5">The sequence shown here is derived from an EMBL/GenBank/DDBJ whole genome shotgun (WGS) entry which is preliminary data.</text>
</comment>
<keyword evidence="2 3" id="KW-0092">Biotin</keyword>
<keyword evidence="3" id="KW-0805">Transcription regulation</keyword>
<dbReference type="InterPro" id="IPR045864">
    <property type="entry name" value="aa-tRNA-synth_II/BPL/LPL"/>
</dbReference>
<comment type="function">
    <text evidence="3">Acts both as a biotin--[acetyl-CoA-carboxylase] ligase and a repressor.</text>
</comment>
<dbReference type="NCBIfam" id="TIGR00121">
    <property type="entry name" value="birA_ligase"/>
    <property type="match status" value="1"/>
</dbReference>
<feature type="DNA-binding region" description="H-T-H motif" evidence="3">
    <location>
        <begin position="19"/>
        <end position="38"/>
    </location>
</feature>
<dbReference type="Pfam" id="PF08279">
    <property type="entry name" value="HTH_11"/>
    <property type="match status" value="1"/>
</dbReference>
<dbReference type="SUPFAM" id="SSF55681">
    <property type="entry name" value="Class II aaRS and biotin synthetases"/>
    <property type="match status" value="1"/>
</dbReference>
<dbReference type="EC" id="6.3.4.15" evidence="3"/>
<feature type="binding site" evidence="3">
    <location>
        <begin position="87"/>
        <end position="89"/>
    </location>
    <ligand>
        <name>biotin</name>
        <dbReference type="ChEBI" id="CHEBI:57586"/>
    </ligand>
</feature>
<accession>A0A7W8D069</accession>
<dbReference type="HAMAP" id="MF_00978">
    <property type="entry name" value="Bifunct_BirA"/>
    <property type="match status" value="1"/>
</dbReference>
<dbReference type="GO" id="GO:0004077">
    <property type="term" value="F:biotin--[biotin carboxyl-carrier protein] ligase activity"/>
    <property type="evidence" value="ECO:0007669"/>
    <property type="project" value="UniProtKB-UniRule"/>
</dbReference>
<feature type="binding site" evidence="3">
    <location>
        <position position="110"/>
    </location>
    <ligand>
        <name>biotin</name>
        <dbReference type="ChEBI" id="CHEBI:57586"/>
    </ligand>
</feature>
<dbReference type="InterPro" id="IPR036390">
    <property type="entry name" value="WH_DNA-bd_sf"/>
</dbReference>
<dbReference type="InterPro" id="IPR004143">
    <property type="entry name" value="BPL_LPL_catalytic"/>
</dbReference>
<dbReference type="Gene3D" id="1.10.10.10">
    <property type="entry name" value="Winged helix-like DNA-binding domain superfamily/Winged helix DNA-binding domain"/>
    <property type="match status" value="1"/>
</dbReference>
<keyword evidence="3" id="KW-0067">ATP-binding</keyword>
<evidence type="ECO:0000256" key="2">
    <source>
        <dbReference type="ARBA" id="ARBA00023267"/>
    </source>
</evidence>
<dbReference type="Pfam" id="PF02237">
    <property type="entry name" value="BPL_C"/>
    <property type="match status" value="1"/>
</dbReference>
<dbReference type="GO" id="GO:0005524">
    <property type="term" value="F:ATP binding"/>
    <property type="evidence" value="ECO:0007669"/>
    <property type="project" value="UniProtKB-UniRule"/>
</dbReference>
<dbReference type="AlphaFoldDB" id="A0A7W8D069"/>
<dbReference type="Gene3D" id="2.30.30.100">
    <property type="match status" value="1"/>
</dbReference>
<dbReference type="PANTHER" id="PTHR12835">
    <property type="entry name" value="BIOTIN PROTEIN LIGASE"/>
    <property type="match status" value="1"/>
</dbReference>
<name>A0A7W8D069_9FIRM</name>
<dbReference type="Pfam" id="PF03099">
    <property type="entry name" value="BPL_LplA_LipB"/>
    <property type="match status" value="1"/>
</dbReference>
<dbReference type="PROSITE" id="PS51733">
    <property type="entry name" value="BPL_LPL_CATALYTIC"/>
    <property type="match status" value="1"/>
</dbReference>
<gene>
    <name evidence="3" type="primary">birA</name>
    <name evidence="5" type="ORF">HNQ47_001609</name>
</gene>
<comment type="similarity">
    <text evidence="3">Belongs to the biotin--protein ligase family.</text>
</comment>
<feature type="binding site" evidence="3">
    <location>
        <begin position="114"/>
        <end position="116"/>
    </location>
    <ligand>
        <name>biotin</name>
        <dbReference type="ChEBI" id="CHEBI:57586"/>
    </ligand>
</feature>
<dbReference type="InterPro" id="IPR004408">
    <property type="entry name" value="Biotin_CoA_COase_ligase"/>
</dbReference>
<dbReference type="PANTHER" id="PTHR12835:SF5">
    <property type="entry name" value="BIOTIN--PROTEIN LIGASE"/>
    <property type="match status" value="1"/>
</dbReference>
<dbReference type="Proteomes" id="UP000539953">
    <property type="component" value="Unassembled WGS sequence"/>
</dbReference>
<dbReference type="CDD" id="cd16442">
    <property type="entry name" value="BPL"/>
    <property type="match status" value="1"/>
</dbReference>
<dbReference type="GO" id="GO:0006355">
    <property type="term" value="P:regulation of DNA-templated transcription"/>
    <property type="evidence" value="ECO:0007669"/>
    <property type="project" value="UniProtKB-UniRule"/>
</dbReference>
<dbReference type="InterPro" id="IPR013196">
    <property type="entry name" value="HTH_11"/>
</dbReference>
<keyword evidence="3" id="KW-0238">DNA-binding</keyword>
<dbReference type="GO" id="GO:0016740">
    <property type="term" value="F:transferase activity"/>
    <property type="evidence" value="ECO:0007669"/>
    <property type="project" value="UniProtKB-ARBA"/>
</dbReference>
<dbReference type="InterPro" id="IPR036388">
    <property type="entry name" value="WH-like_DNA-bd_sf"/>
</dbReference>
<keyword evidence="1 3" id="KW-0436">Ligase</keyword>
<evidence type="ECO:0000259" key="4">
    <source>
        <dbReference type="PROSITE" id="PS51733"/>
    </source>
</evidence>
<dbReference type="CDD" id="cd00090">
    <property type="entry name" value="HTH_ARSR"/>
    <property type="match status" value="1"/>
</dbReference>
<dbReference type="InterPro" id="IPR011991">
    <property type="entry name" value="ArsR-like_HTH"/>
</dbReference>
<keyword evidence="3" id="KW-0804">Transcription</keyword>
<dbReference type="EMBL" id="JACHHK010000006">
    <property type="protein sequence ID" value="MBB5183574.1"/>
    <property type="molecule type" value="Genomic_DNA"/>
</dbReference>
<dbReference type="InterPro" id="IPR003142">
    <property type="entry name" value="BPL_C"/>
</dbReference>
<dbReference type="GO" id="GO:0009249">
    <property type="term" value="P:protein lipoylation"/>
    <property type="evidence" value="ECO:0007669"/>
    <property type="project" value="UniProtKB-ARBA"/>
</dbReference>
<evidence type="ECO:0000256" key="3">
    <source>
        <dbReference type="HAMAP-Rule" id="MF_00978"/>
    </source>
</evidence>
<sequence length="319" mass="35911">MKYEILRILNERKGEYVSGQAIADELGISRVSVSKQVKRLKEDGFEILSQTRRGYQLTMNNDVLNAAIIEDGLDPFYHVQVVNSVDSTNNELKRNANDLPDGFVLAANEQTAGRGRNGHDFHSPSQNGIYFSMFLKPDLPINQALKVTACSSMAVVDAIEKNYGIKPRVKWVNDVLIGQKKVCGILCEGSVEMNLAKLEYIIVGIGINVHSYSMPEEIRSIAGCIEDFSDRRVDRNLFLRDVLNAFLKYYRTIDKNTFLPRYKEYSCLLGKEINVIEPHCTYAAKAVDINDRANLVIETSDGTRKVLSSGEIHIREKAQ</sequence>
<dbReference type="GO" id="GO:0003677">
    <property type="term" value="F:DNA binding"/>
    <property type="evidence" value="ECO:0007669"/>
    <property type="project" value="UniProtKB-UniRule"/>
</dbReference>
<dbReference type="SUPFAM" id="SSF46785">
    <property type="entry name" value="Winged helix' DNA-binding domain"/>
    <property type="match status" value="1"/>
</dbReference>
<dbReference type="GO" id="GO:0005737">
    <property type="term" value="C:cytoplasm"/>
    <property type="evidence" value="ECO:0007669"/>
    <property type="project" value="TreeGrafter"/>
</dbReference>
<protein>
    <recommendedName>
        <fullName evidence="3">Bifunctional ligase/repressor BirA</fullName>
    </recommendedName>
    <alternativeName>
        <fullName evidence="3">Biotin--[acetyl-CoA-carboxylase] ligase</fullName>
        <ecNumber evidence="3">6.3.4.15</ecNumber>
    </alternativeName>
    <alternativeName>
        <fullName evidence="3">Biotin--protein ligase</fullName>
    </alternativeName>
    <alternativeName>
        <fullName evidence="3">Biotin-[acetyl-CoA carboxylase] synthetase</fullName>
    </alternativeName>
</protein>
<keyword evidence="3" id="KW-0678">Repressor</keyword>
<dbReference type="InterPro" id="IPR030855">
    <property type="entry name" value="Bifunct_BirA"/>
</dbReference>
<evidence type="ECO:0000256" key="1">
    <source>
        <dbReference type="ARBA" id="ARBA00022598"/>
    </source>
</evidence>
<proteinExistence type="inferred from homology"/>
<dbReference type="Gene3D" id="3.30.930.10">
    <property type="entry name" value="Bira Bifunctional Protein, Domain 2"/>
    <property type="match status" value="1"/>
</dbReference>
<reference evidence="5 6" key="1">
    <citation type="submission" date="2020-08" db="EMBL/GenBank/DDBJ databases">
        <title>Genomic Encyclopedia of Type Strains, Phase IV (KMG-IV): sequencing the most valuable type-strain genomes for metagenomic binning, comparative biology and taxonomic classification.</title>
        <authorList>
            <person name="Goeker M."/>
        </authorList>
    </citation>
    <scope>NUCLEOTIDE SEQUENCE [LARGE SCALE GENOMIC DNA]</scope>
    <source>
        <strain evidence="5 6">DSM 25799</strain>
    </source>
</reference>
<keyword evidence="6" id="KW-1185">Reference proteome</keyword>